<feature type="domain" description="Carboxymuconolactone decarboxylase-like" evidence="1">
    <location>
        <begin position="48"/>
        <end position="111"/>
    </location>
</feature>
<accession>A0A5E4ZZ13</accession>
<dbReference type="InterPro" id="IPR003779">
    <property type="entry name" value="CMD-like"/>
</dbReference>
<dbReference type="AlphaFoldDB" id="A0A5E4ZZ13"/>
<protein>
    <submittedName>
        <fullName evidence="2">Alkylhydroperoxidase</fullName>
    </submittedName>
</protein>
<dbReference type="RefSeq" id="WP_150625197.1">
    <property type="nucleotide sequence ID" value="NZ_CABPSQ010000002.1"/>
</dbReference>
<dbReference type="EMBL" id="CABPSQ010000002">
    <property type="protein sequence ID" value="VVE65190.1"/>
    <property type="molecule type" value="Genomic_DNA"/>
</dbReference>
<gene>
    <name evidence="2" type="ORF">PCA31118_01931</name>
</gene>
<evidence type="ECO:0000259" key="1">
    <source>
        <dbReference type="Pfam" id="PF02627"/>
    </source>
</evidence>
<evidence type="ECO:0000313" key="2">
    <source>
        <dbReference type="EMBL" id="VVE65190.1"/>
    </source>
</evidence>
<dbReference type="Gene3D" id="1.20.1290.10">
    <property type="entry name" value="AhpD-like"/>
    <property type="match status" value="1"/>
</dbReference>
<name>A0A5E4ZZ13_9BURK</name>
<keyword evidence="2" id="KW-0575">Peroxidase</keyword>
<dbReference type="PANTHER" id="PTHR35446">
    <property type="entry name" value="SI:CH211-175M2.5"/>
    <property type="match status" value="1"/>
</dbReference>
<dbReference type="NCBIfam" id="TIGR00778">
    <property type="entry name" value="ahpD_dom"/>
    <property type="match status" value="1"/>
</dbReference>
<dbReference type="InterPro" id="IPR029032">
    <property type="entry name" value="AhpD-like"/>
</dbReference>
<dbReference type="OrthoDB" id="3667834at2"/>
<dbReference type="Proteomes" id="UP000414136">
    <property type="component" value="Unassembled WGS sequence"/>
</dbReference>
<reference evidence="2 3" key="1">
    <citation type="submission" date="2019-08" db="EMBL/GenBank/DDBJ databases">
        <authorList>
            <person name="Peeters C."/>
        </authorList>
    </citation>
    <scope>NUCLEOTIDE SEQUENCE [LARGE SCALE GENOMIC DNA]</scope>
    <source>
        <strain evidence="2 3">LMG 31118</strain>
    </source>
</reference>
<evidence type="ECO:0000313" key="3">
    <source>
        <dbReference type="Proteomes" id="UP000414136"/>
    </source>
</evidence>
<sequence>MTRMSTIDVASATGLTAELFTSIKRGLGKVPNAYATIGSQSPIALQSLLTVNAALKSSGALSAKELEAINLAISENSGCDYCLAAHTLAGKMAGYTAEQMRELRAGGLSADAKIDALVKFALTLVRTSGTVPQITLDSVRQAGYSDVQVTEAIFAVTAILTTNIFNRVNDTTLDFPPASQS</sequence>
<dbReference type="GO" id="GO:0051920">
    <property type="term" value="F:peroxiredoxin activity"/>
    <property type="evidence" value="ECO:0007669"/>
    <property type="project" value="InterPro"/>
</dbReference>
<dbReference type="SUPFAM" id="SSF69118">
    <property type="entry name" value="AhpD-like"/>
    <property type="match status" value="1"/>
</dbReference>
<dbReference type="InterPro" id="IPR004675">
    <property type="entry name" value="AhpD_core"/>
</dbReference>
<keyword evidence="2" id="KW-0560">Oxidoreductase</keyword>
<proteinExistence type="predicted"/>
<dbReference type="PANTHER" id="PTHR35446:SF3">
    <property type="entry name" value="CMD DOMAIN-CONTAINING PROTEIN"/>
    <property type="match status" value="1"/>
</dbReference>
<keyword evidence="3" id="KW-1185">Reference proteome</keyword>
<organism evidence="2 3">
    <name type="scientific">Pandoraea captiosa</name>
    <dbReference type="NCBI Taxonomy" id="2508302"/>
    <lineage>
        <taxon>Bacteria</taxon>
        <taxon>Pseudomonadati</taxon>
        <taxon>Pseudomonadota</taxon>
        <taxon>Betaproteobacteria</taxon>
        <taxon>Burkholderiales</taxon>
        <taxon>Burkholderiaceae</taxon>
        <taxon>Pandoraea</taxon>
    </lineage>
</organism>
<dbReference type="Pfam" id="PF02627">
    <property type="entry name" value="CMD"/>
    <property type="match status" value="1"/>
</dbReference>